<evidence type="ECO:0000313" key="2">
    <source>
        <dbReference type="Proteomes" id="UP000011988"/>
    </source>
</evidence>
<comment type="caution">
    <text evidence="1">The sequence shown here is derived from an EMBL/GenBank/DDBJ whole genome shotgun (WGS) entry which is preliminary data.</text>
</comment>
<dbReference type="PATRIC" id="fig|1218565.3.peg.3078"/>
<evidence type="ECO:0000313" key="1">
    <source>
        <dbReference type="EMBL" id="EMJ93450.1"/>
    </source>
</evidence>
<dbReference type="Proteomes" id="UP000011988">
    <property type="component" value="Unassembled WGS sequence"/>
</dbReference>
<dbReference type="AlphaFoldDB" id="M6D4J9"/>
<proteinExistence type="predicted"/>
<protein>
    <submittedName>
        <fullName evidence="1">Uncharacterized protein</fullName>
    </submittedName>
</protein>
<dbReference type="EMBL" id="ANIK01000066">
    <property type="protein sequence ID" value="EMJ93450.1"/>
    <property type="molecule type" value="Genomic_DNA"/>
</dbReference>
<name>M6D4J9_9LEPT</name>
<accession>M6D4J9</accession>
<gene>
    <name evidence="1" type="ORF">LEP1GSC194_2328</name>
</gene>
<organism evidence="1 2">
    <name type="scientific">Leptospira alstonii serovar Sichuan str. 79601</name>
    <dbReference type="NCBI Taxonomy" id="1218565"/>
    <lineage>
        <taxon>Bacteria</taxon>
        <taxon>Pseudomonadati</taxon>
        <taxon>Spirochaetota</taxon>
        <taxon>Spirochaetia</taxon>
        <taxon>Leptospirales</taxon>
        <taxon>Leptospiraceae</taxon>
        <taxon>Leptospira</taxon>
    </lineage>
</organism>
<reference evidence="1 2" key="1">
    <citation type="submission" date="2013-01" db="EMBL/GenBank/DDBJ databases">
        <authorList>
            <person name="Harkins D.M."/>
            <person name="Durkin A.S."/>
            <person name="Brinkac L.M."/>
            <person name="Haft D.H."/>
            <person name="Selengut J.D."/>
            <person name="Sanka R."/>
            <person name="DePew J."/>
            <person name="Purushe J."/>
            <person name="Galloway R.L."/>
            <person name="Vinetz J.M."/>
            <person name="Sutton G.G."/>
            <person name="Nierman W.C."/>
            <person name="Fouts D.E."/>
        </authorList>
    </citation>
    <scope>NUCLEOTIDE SEQUENCE [LARGE SCALE GENOMIC DNA]</scope>
    <source>
        <strain evidence="1 2">79601</strain>
    </source>
</reference>
<sequence>MRIHYPLSDNSKPNEFQPREKTGFILQLNPLQPLPILPKTTVPKVRFKSV</sequence>